<name>A0A2U2DS87_9HYPH</name>
<accession>A0A2U2DS87</accession>
<sequence>MVVDAQISLTGCGRPLPFWALPGALAADIAGGPAKPPAFAFDARRNACVLTGLAPASIAAATAAAIGDAVRPVAFADLFLFSRAGTATYLDSDGTIRTAAADTARFDWSHGSRQLLVEAQVANLLLQSRNLAASPWTAVDMAAVRGQPSLFGDGDAFRLTGASTDARYSQSVSVTSGQTYCFWAWMKPRTAAQSRLRAYDGANAAGYEITVSWASRTAASTGSGSATPFVTAFPGGYYRVGFSFTPAGTALQLQMFSGAGTVDFDGAQLESGLSPSSYVPTTTASVTRSGDVCRFSPTGEAVLQRAAAGVVIRGQGMRGAFGAIVGGTAMSRLVGFNSTQNSIVFGASSIVTLASAAAPLPPFGVAAAWSGSGKAGSYNGATVQNTAVALDTTLTKSYLGRAESGNVSSGHYDFIALYPFRMADAALPAKAVAHL</sequence>
<dbReference type="Proteomes" id="UP000245252">
    <property type="component" value="Unassembled WGS sequence"/>
</dbReference>
<dbReference type="OrthoDB" id="8410049at2"/>
<evidence type="ECO:0000313" key="1">
    <source>
        <dbReference type="EMBL" id="PWE56186.1"/>
    </source>
</evidence>
<evidence type="ECO:0000313" key="2">
    <source>
        <dbReference type="Proteomes" id="UP000245252"/>
    </source>
</evidence>
<proteinExistence type="predicted"/>
<dbReference type="RefSeq" id="WP_109458506.1">
    <property type="nucleotide sequence ID" value="NZ_QFBC01000004.1"/>
</dbReference>
<dbReference type="AlphaFoldDB" id="A0A2U2DS87"/>
<dbReference type="Gene3D" id="2.60.120.260">
    <property type="entry name" value="Galactose-binding domain-like"/>
    <property type="match status" value="1"/>
</dbReference>
<dbReference type="EMBL" id="QFBC01000004">
    <property type="protein sequence ID" value="PWE56186.1"/>
    <property type="molecule type" value="Genomic_DNA"/>
</dbReference>
<keyword evidence="2" id="KW-1185">Reference proteome</keyword>
<comment type="caution">
    <text evidence="1">The sequence shown here is derived from an EMBL/GenBank/DDBJ whole genome shotgun (WGS) entry which is preliminary data.</text>
</comment>
<protein>
    <submittedName>
        <fullName evidence="1">Uncharacterized protein</fullName>
    </submittedName>
</protein>
<reference evidence="1 2" key="1">
    <citation type="submission" date="2018-05" db="EMBL/GenBank/DDBJ databases">
        <title>The draft genome of strain NS-104.</title>
        <authorList>
            <person name="Hang P."/>
            <person name="Jiang J."/>
        </authorList>
    </citation>
    <scope>NUCLEOTIDE SEQUENCE [LARGE SCALE GENOMIC DNA]</scope>
    <source>
        <strain evidence="1 2">NS-104</strain>
    </source>
</reference>
<organism evidence="1 2">
    <name type="scientific">Metarhizobium album</name>
    <dbReference type="NCBI Taxonomy" id="2182425"/>
    <lineage>
        <taxon>Bacteria</taxon>
        <taxon>Pseudomonadati</taxon>
        <taxon>Pseudomonadota</taxon>
        <taxon>Alphaproteobacteria</taxon>
        <taxon>Hyphomicrobiales</taxon>
        <taxon>Rhizobiaceae</taxon>
        <taxon>Metarhizobium</taxon>
    </lineage>
</organism>
<gene>
    <name evidence="1" type="ORF">DEM27_12205</name>
</gene>